<gene>
    <name evidence="1" type="ORF">CERZMDRAFT_122410</name>
</gene>
<dbReference type="OrthoDB" id="3830579at2759"/>
<evidence type="ECO:0008006" key="3">
    <source>
        <dbReference type="Google" id="ProtNLM"/>
    </source>
</evidence>
<sequence length="249" mass="28001">MSSTTNSETPITQILHLTNNNIDNDTHLFSHPNFQSAIDQCTSSPGFIRIYWGISLEHPSHLEIHIVRQTLSQHQTFLTSPNYQTFLTLISAVTKTRQHEPIIRHAALRDFTPGSQALARGAPFSGTAIYVNTSAAWHEGAWPLWTHIVREVEGCLGCSGGEILEGRVESVRGRLGRKVKEEAEKEEFERCFVVYVGWATEEAHHEYHGTKHFAEHSVVLRCGNEGYAEYGHVVFRGERVKEEVAAAKL</sequence>
<evidence type="ECO:0000313" key="1">
    <source>
        <dbReference type="EMBL" id="KAF2208597.1"/>
    </source>
</evidence>
<name>A0A6A6F7X5_9PEZI</name>
<dbReference type="Proteomes" id="UP000799539">
    <property type="component" value="Unassembled WGS sequence"/>
</dbReference>
<reference evidence="1" key="1">
    <citation type="journal article" date="2020" name="Stud. Mycol.">
        <title>101 Dothideomycetes genomes: a test case for predicting lifestyles and emergence of pathogens.</title>
        <authorList>
            <person name="Haridas S."/>
            <person name="Albert R."/>
            <person name="Binder M."/>
            <person name="Bloem J."/>
            <person name="Labutti K."/>
            <person name="Salamov A."/>
            <person name="Andreopoulos B."/>
            <person name="Baker S."/>
            <person name="Barry K."/>
            <person name="Bills G."/>
            <person name="Bluhm B."/>
            <person name="Cannon C."/>
            <person name="Castanera R."/>
            <person name="Culley D."/>
            <person name="Daum C."/>
            <person name="Ezra D."/>
            <person name="Gonzalez J."/>
            <person name="Henrissat B."/>
            <person name="Kuo A."/>
            <person name="Liang C."/>
            <person name="Lipzen A."/>
            <person name="Lutzoni F."/>
            <person name="Magnuson J."/>
            <person name="Mondo S."/>
            <person name="Nolan M."/>
            <person name="Ohm R."/>
            <person name="Pangilinan J."/>
            <person name="Park H.-J."/>
            <person name="Ramirez L."/>
            <person name="Alfaro M."/>
            <person name="Sun H."/>
            <person name="Tritt A."/>
            <person name="Yoshinaga Y."/>
            <person name="Zwiers L.-H."/>
            <person name="Turgeon B."/>
            <person name="Goodwin S."/>
            <person name="Spatafora J."/>
            <person name="Crous P."/>
            <person name="Grigoriev I."/>
        </authorList>
    </citation>
    <scope>NUCLEOTIDE SEQUENCE</scope>
    <source>
        <strain evidence="1">SCOH1-5</strain>
    </source>
</reference>
<dbReference type="Gene3D" id="3.30.70.100">
    <property type="match status" value="2"/>
</dbReference>
<proteinExistence type="predicted"/>
<accession>A0A6A6F7X5</accession>
<dbReference type="EMBL" id="ML992693">
    <property type="protein sequence ID" value="KAF2208597.1"/>
    <property type="molecule type" value="Genomic_DNA"/>
</dbReference>
<organism evidence="1 2">
    <name type="scientific">Cercospora zeae-maydis SCOH1-5</name>
    <dbReference type="NCBI Taxonomy" id="717836"/>
    <lineage>
        <taxon>Eukaryota</taxon>
        <taxon>Fungi</taxon>
        <taxon>Dikarya</taxon>
        <taxon>Ascomycota</taxon>
        <taxon>Pezizomycotina</taxon>
        <taxon>Dothideomycetes</taxon>
        <taxon>Dothideomycetidae</taxon>
        <taxon>Mycosphaerellales</taxon>
        <taxon>Mycosphaerellaceae</taxon>
        <taxon>Cercospora</taxon>
    </lineage>
</organism>
<dbReference type="AlphaFoldDB" id="A0A6A6F7X5"/>
<keyword evidence="2" id="KW-1185">Reference proteome</keyword>
<evidence type="ECO:0000313" key="2">
    <source>
        <dbReference type="Proteomes" id="UP000799539"/>
    </source>
</evidence>
<protein>
    <recommendedName>
        <fullName evidence="3">ABM domain-containing protein</fullName>
    </recommendedName>
</protein>